<dbReference type="InterPro" id="IPR000157">
    <property type="entry name" value="TIR_dom"/>
</dbReference>
<dbReference type="InterPro" id="IPR035897">
    <property type="entry name" value="Toll_tir_struct_dom_sf"/>
</dbReference>
<dbReference type="EMBL" id="AZHW01001449">
    <property type="protein sequence ID" value="ETW92528.1"/>
    <property type="molecule type" value="Genomic_DNA"/>
</dbReference>
<gene>
    <name evidence="2" type="ORF">ETSY1_43245</name>
</gene>
<dbReference type="Proteomes" id="UP000019141">
    <property type="component" value="Unassembled WGS sequence"/>
</dbReference>
<dbReference type="AlphaFoldDB" id="W4L351"/>
<keyword evidence="3" id="KW-1185">Reference proteome</keyword>
<dbReference type="GO" id="GO:0007165">
    <property type="term" value="P:signal transduction"/>
    <property type="evidence" value="ECO:0007669"/>
    <property type="project" value="InterPro"/>
</dbReference>
<dbReference type="HOGENOM" id="CLU_1303031_0_0_7"/>
<protein>
    <recommendedName>
        <fullName evidence="1">TIR domain-containing protein</fullName>
    </recommendedName>
</protein>
<accession>W4L351</accession>
<evidence type="ECO:0000259" key="1">
    <source>
        <dbReference type="Pfam" id="PF13676"/>
    </source>
</evidence>
<comment type="caution">
    <text evidence="2">The sequence shown here is derived from an EMBL/GenBank/DDBJ whole genome shotgun (WGS) entry which is preliminary data.</text>
</comment>
<dbReference type="SUPFAM" id="SSF52200">
    <property type="entry name" value="Toll/Interleukin receptor TIR domain"/>
    <property type="match status" value="1"/>
</dbReference>
<sequence length="211" mass="23895">MTLLRGARGFLNTNASFANDVDNVYIAAMDFDSKHGSQGKVMKIFISWSGDDCKAVALELQKWLPDLMESVEPWMSEDIPPGSVWIEKLRLQLDQAVFAIICLKKETYNAPWVLFECGAVAKTISDDVAIVPYLIDLTQEDLIRSPLGQFKPVMANKEETWNLVALINQKLADHKVEENRLESRYNRSWSSLESIITAHSGEKKCKRIIAF</sequence>
<reference evidence="2 3" key="1">
    <citation type="journal article" date="2014" name="Nature">
        <title>An environmental bacterial taxon with a large and distinct metabolic repertoire.</title>
        <authorList>
            <person name="Wilson M.C."/>
            <person name="Mori T."/>
            <person name="Ruckert C."/>
            <person name="Uria A.R."/>
            <person name="Helf M.J."/>
            <person name="Takada K."/>
            <person name="Gernert C."/>
            <person name="Steffens U.A."/>
            <person name="Heycke N."/>
            <person name="Schmitt S."/>
            <person name="Rinke C."/>
            <person name="Helfrich E.J."/>
            <person name="Brachmann A.O."/>
            <person name="Gurgui C."/>
            <person name="Wakimoto T."/>
            <person name="Kracht M."/>
            <person name="Crusemann M."/>
            <person name="Hentschel U."/>
            <person name="Abe I."/>
            <person name="Matsunaga S."/>
            <person name="Kalinowski J."/>
            <person name="Takeyama H."/>
            <person name="Piel J."/>
        </authorList>
    </citation>
    <scope>NUCLEOTIDE SEQUENCE [LARGE SCALE GENOMIC DNA]</scope>
    <source>
        <strain evidence="3">TSY1</strain>
    </source>
</reference>
<evidence type="ECO:0000313" key="2">
    <source>
        <dbReference type="EMBL" id="ETW92528.1"/>
    </source>
</evidence>
<proteinExistence type="predicted"/>
<dbReference type="Gene3D" id="3.40.50.10140">
    <property type="entry name" value="Toll/interleukin-1 receptor homology (TIR) domain"/>
    <property type="match status" value="1"/>
</dbReference>
<name>W4L351_ENTF1</name>
<dbReference type="Pfam" id="PF13676">
    <property type="entry name" value="TIR_2"/>
    <property type="match status" value="1"/>
</dbReference>
<feature type="domain" description="TIR" evidence="1">
    <location>
        <begin position="44"/>
        <end position="156"/>
    </location>
</feature>
<organism evidence="2 3">
    <name type="scientific">Entotheonella factor</name>
    <dbReference type="NCBI Taxonomy" id="1429438"/>
    <lineage>
        <taxon>Bacteria</taxon>
        <taxon>Pseudomonadati</taxon>
        <taxon>Nitrospinota/Tectimicrobiota group</taxon>
        <taxon>Candidatus Tectimicrobiota</taxon>
        <taxon>Candidatus Entotheonellia</taxon>
        <taxon>Candidatus Entotheonellales</taxon>
        <taxon>Candidatus Entotheonellaceae</taxon>
        <taxon>Candidatus Entotheonella</taxon>
    </lineage>
</organism>
<evidence type="ECO:0000313" key="3">
    <source>
        <dbReference type="Proteomes" id="UP000019141"/>
    </source>
</evidence>